<dbReference type="OrthoDB" id="448954at2759"/>
<dbReference type="Proteomes" id="UP000664521">
    <property type="component" value="Unassembled WGS sequence"/>
</dbReference>
<dbReference type="GO" id="GO:0005739">
    <property type="term" value="C:mitochondrion"/>
    <property type="evidence" value="ECO:0007669"/>
    <property type="project" value="TreeGrafter"/>
</dbReference>
<keyword evidence="5" id="KW-1185">Reference proteome</keyword>
<comment type="similarity">
    <text evidence="1">Belongs to the HscB family.</text>
</comment>
<dbReference type="SUPFAM" id="SSF47144">
    <property type="entry name" value="HSC20 (HSCB), C-terminal oligomerisation domain"/>
    <property type="match status" value="1"/>
</dbReference>
<dbReference type="InterPro" id="IPR036386">
    <property type="entry name" value="HscB_C_sf"/>
</dbReference>
<evidence type="ECO:0000313" key="4">
    <source>
        <dbReference type="EMBL" id="CAF9908003.1"/>
    </source>
</evidence>
<accession>A0A8H3I7M9</accession>
<organism evidence="4 5">
    <name type="scientific">Heterodermia speciosa</name>
    <dbReference type="NCBI Taxonomy" id="116794"/>
    <lineage>
        <taxon>Eukaryota</taxon>
        <taxon>Fungi</taxon>
        <taxon>Dikarya</taxon>
        <taxon>Ascomycota</taxon>
        <taxon>Pezizomycotina</taxon>
        <taxon>Lecanoromycetes</taxon>
        <taxon>OSLEUM clade</taxon>
        <taxon>Lecanoromycetidae</taxon>
        <taxon>Caliciales</taxon>
        <taxon>Physciaceae</taxon>
        <taxon>Heterodermia</taxon>
    </lineage>
</organism>
<evidence type="ECO:0000256" key="2">
    <source>
        <dbReference type="ARBA" id="ARBA00023186"/>
    </source>
</evidence>
<dbReference type="InterPro" id="IPR009073">
    <property type="entry name" value="HscB_oligo_C"/>
</dbReference>
<protein>
    <recommendedName>
        <fullName evidence="3">J domain-containing protein</fullName>
    </recommendedName>
</protein>
<dbReference type="SUPFAM" id="SSF46565">
    <property type="entry name" value="Chaperone J-domain"/>
    <property type="match status" value="1"/>
</dbReference>
<dbReference type="PROSITE" id="PS50076">
    <property type="entry name" value="DNAJ_2"/>
    <property type="match status" value="1"/>
</dbReference>
<feature type="domain" description="J" evidence="3">
    <location>
        <begin position="72"/>
        <end position="149"/>
    </location>
</feature>
<proteinExistence type="inferred from homology"/>
<dbReference type="GO" id="GO:0044571">
    <property type="term" value="P:[2Fe-2S] cluster assembly"/>
    <property type="evidence" value="ECO:0007669"/>
    <property type="project" value="InterPro"/>
</dbReference>
<evidence type="ECO:0000313" key="5">
    <source>
        <dbReference type="Proteomes" id="UP000664521"/>
    </source>
</evidence>
<comment type="caution">
    <text evidence="4">The sequence shown here is derived from an EMBL/GenBank/DDBJ whole genome shotgun (WGS) entry which is preliminary data.</text>
</comment>
<gene>
    <name evidence="4" type="ORF">HETSPECPRED_007961</name>
</gene>
<dbReference type="Pfam" id="PF00226">
    <property type="entry name" value="DnaJ"/>
    <property type="match status" value="1"/>
</dbReference>
<dbReference type="PANTHER" id="PTHR14021:SF15">
    <property type="entry name" value="IRON-SULFUR CLUSTER CO-CHAPERONE PROTEIN HSCB"/>
    <property type="match status" value="1"/>
</dbReference>
<dbReference type="InterPro" id="IPR036869">
    <property type="entry name" value="J_dom_sf"/>
</dbReference>
<dbReference type="InterPro" id="IPR001623">
    <property type="entry name" value="DnaJ_domain"/>
</dbReference>
<dbReference type="Gene3D" id="1.10.287.110">
    <property type="entry name" value="DnaJ domain"/>
    <property type="match status" value="1"/>
</dbReference>
<dbReference type="Gene3D" id="1.20.1280.20">
    <property type="entry name" value="HscB, C-terminal domain"/>
    <property type="match status" value="1"/>
</dbReference>
<dbReference type="InterPro" id="IPR004640">
    <property type="entry name" value="HscB"/>
</dbReference>
<evidence type="ECO:0000259" key="3">
    <source>
        <dbReference type="PROSITE" id="PS50076"/>
    </source>
</evidence>
<dbReference type="CDD" id="cd06257">
    <property type="entry name" value="DnaJ"/>
    <property type="match status" value="1"/>
</dbReference>
<dbReference type="GO" id="GO:0051087">
    <property type="term" value="F:protein-folding chaperone binding"/>
    <property type="evidence" value="ECO:0007669"/>
    <property type="project" value="InterPro"/>
</dbReference>
<dbReference type="GO" id="GO:0051259">
    <property type="term" value="P:protein complex oligomerization"/>
    <property type="evidence" value="ECO:0007669"/>
    <property type="project" value="InterPro"/>
</dbReference>
<dbReference type="EMBL" id="CAJPDS010000006">
    <property type="protein sequence ID" value="CAF9908003.1"/>
    <property type="molecule type" value="Genomic_DNA"/>
</dbReference>
<dbReference type="Pfam" id="PF07743">
    <property type="entry name" value="HSCB_C"/>
    <property type="match status" value="1"/>
</dbReference>
<keyword evidence="2" id="KW-0143">Chaperone</keyword>
<dbReference type="SMART" id="SM00271">
    <property type="entry name" value="DnaJ"/>
    <property type="match status" value="1"/>
</dbReference>
<dbReference type="GO" id="GO:0001671">
    <property type="term" value="F:ATPase activator activity"/>
    <property type="evidence" value="ECO:0007669"/>
    <property type="project" value="InterPro"/>
</dbReference>
<dbReference type="PANTHER" id="PTHR14021">
    <property type="entry name" value="IRON-SULFUR CLUSTER CO-CHAPERONE PROTEIN HSCB"/>
    <property type="match status" value="1"/>
</dbReference>
<sequence>MFTPVAPHHSRCFFLALQRYLHTSARPYVRPLHAPTSHHAHSLISHPHLRYATTASSPILSQTEPNSSQPRTHYDLFPTTLPGGPPPSSPFTIDLRALKREFLQLQARAHPDRHSGPDKARAEGTSALINEAYKTLQDPLRRAQYLLQLQGIDVAEDETLKTEDMGLLMEVLDAREAIEGAQEEADLVGMKTVNEERIKDSVDVLKMAFSKADTETAKSEAVRLRYWSNIKESLDAWEKGKPVVLVH</sequence>
<dbReference type="NCBIfam" id="TIGR00714">
    <property type="entry name" value="hscB"/>
    <property type="match status" value="1"/>
</dbReference>
<evidence type="ECO:0000256" key="1">
    <source>
        <dbReference type="ARBA" id="ARBA00010476"/>
    </source>
</evidence>
<reference evidence="4" key="1">
    <citation type="submission" date="2021-03" db="EMBL/GenBank/DDBJ databases">
        <authorList>
            <person name="Tagirdzhanova G."/>
        </authorList>
    </citation>
    <scope>NUCLEOTIDE SEQUENCE</scope>
</reference>
<dbReference type="AlphaFoldDB" id="A0A8H3I7M9"/>
<name>A0A8H3I7M9_9LECA</name>